<dbReference type="Pfam" id="PF00512">
    <property type="entry name" value="HisKA"/>
    <property type="match status" value="1"/>
</dbReference>
<dbReference type="InterPro" id="IPR003661">
    <property type="entry name" value="HisK_dim/P_dom"/>
</dbReference>
<dbReference type="PROSITE" id="PS50109">
    <property type="entry name" value="HIS_KIN"/>
    <property type="match status" value="1"/>
</dbReference>
<dbReference type="AlphaFoldDB" id="A0A6I6E6D7"/>
<dbReference type="PROSITE" id="PS50110">
    <property type="entry name" value="RESPONSE_REGULATORY"/>
    <property type="match status" value="1"/>
</dbReference>
<keyword evidence="4" id="KW-0902">Two-component regulatory system</keyword>
<dbReference type="Gene3D" id="3.30.565.10">
    <property type="entry name" value="Histidine kinase-like ATPase, C-terminal domain"/>
    <property type="match status" value="1"/>
</dbReference>
<dbReference type="GO" id="GO:0000155">
    <property type="term" value="F:phosphorelay sensor kinase activity"/>
    <property type="evidence" value="ECO:0007669"/>
    <property type="project" value="InterPro"/>
</dbReference>
<evidence type="ECO:0000256" key="5">
    <source>
        <dbReference type="PROSITE-ProRule" id="PRU00169"/>
    </source>
</evidence>
<dbReference type="InterPro" id="IPR036890">
    <property type="entry name" value="HATPase_C_sf"/>
</dbReference>
<feature type="modified residue" description="4-aspartylphosphate" evidence="5">
    <location>
        <position position="500"/>
    </location>
</feature>
<feature type="domain" description="Response regulatory" evidence="7">
    <location>
        <begin position="451"/>
        <end position="567"/>
    </location>
</feature>
<sequence length="704" mass="78244">MIFRDLTLDYSDSLNGFEGALHGPPEPPEHRATPALGPSTIMSSANAYELLHELSQAIDDSLELEPMLQRFLAEMVRLLDASGAAVLESALTTPPDRHPVVCLHPEALPSDPLYGAFWNDWSLSALETALAECPSGQPVIAGDAPEQVLAFRLPGFGVLILVRPAAEGALTTELQHGLSLVAMTLAQAARGARRRTELKHGIESAYRARNQRLVEIGHEIRVPVKHILDLSELTLHTSLDQTQRHSLDRIRSATTRLLGQIEELLDFARIATGQMIIEQIPFNPSVLIQDLVEALMAEARRQGCEIQYESLDALPTHSQGDPSRIRQVLSTLWRFVLACSRDKGLRLQTRYLNTEHPTQGWIQFSILGLGCPLTELQPLIDPTRATSMESEHRFGDGGWSLTTCARLIEHLGGRIWIDTQEAAGLSFTLPLPRLASSEAPPPPMANWSGRRALLVDNQADVRRTLAYWFRHWGFEVQEASTGPQALELARGQVFDVYVFDSTLPGLDGFELAVRLRDELAIKQAALVMLASIGQRGDAKRCREIGIDAFLTKPALPRELRELLTHLLSPREPGQPRPLLTRHMLVEYRQRLRILLVESGLLHQKLASTLLQEWGHETLIVNSGELAIAQFRSAAYDLVLWISTRQTSTGSRSRAPCAAWRIRARDAPPSSAWAHWTWRASARTALSVVSMGISSSHSIRQCWRT</sequence>
<keyword evidence="9" id="KW-1185">Reference proteome</keyword>
<comment type="catalytic activity">
    <reaction evidence="1">
        <text>ATP + protein L-histidine = ADP + protein N-phospho-L-histidine.</text>
        <dbReference type="EC" id="2.7.13.3"/>
    </reaction>
</comment>
<dbReference type="Gene3D" id="1.10.287.130">
    <property type="match status" value="1"/>
</dbReference>
<feature type="domain" description="Histidine kinase" evidence="6">
    <location>
        <begin position="215"/>
        <end position="435"/>
    </location>
</feature>
<evidence type="ECO:0000313" key="9">
    <source>
        <dbReference type="Proteomes" id="UP000426424"/>
    </source>
</evidence>
<dbReference type="EMBL" id="CP039268">
    <property type="protein sequence ID" value="QGU32068.1"/>
    <property type="molecule type" value="Genomic_DNA"/>
</dbReference>
<reference evidence="8 9" key="1">
    <citation type="submission" date="2019-12" db="EMBL/GenBank/DDBJ databases">
        <title>The complete genome of the thermophilic, anoxygenic phototrophic gammaproteobacterium Thermochromatium tepidum.</title>
        <authorList>
            <person name="Sattley W.M."/>
            <person name="Swingley W.D."/>
            <person name="Burchell B.M."/>
            <person name="Gurbani S.A."/>
            <person name="Kujawa C.M."/>
            <person name="Nuccio D.A."/>
            <person name="Schladweiler J."/>
            <person name="Shaffer K.N."/>
            <person name="Stokes L.M."/>
            <person name="Touchman J.W."/>
            <person name="Blankenship R.E."/>
            <person name="Madigan M.T."/>
        </authorList>
    </citation>
    <scope>NUCLEOTIDE SEQUENCE [LARGE SCALE GENOMIC DNA]</scope>
    <source>
        <strain evidence="8 9">ATCC 43061</strain>
    </source>
</reference>
<dbReference type="KEGG" id="ttp:E6P07_03135"/>
<dbReference type="SUPFAM" id="SSF52172">
    <property type="entry name" value="CheY-like"/>
    <property type="match status" value="2"/>
</dbReference>
<protein>
    <recommendedName>
        <fullName evidence="2">histidine kinase</fullName>
        <ecNumber evidence="2">2.7.13.3</ecNumber>
    </recommendedName>
</protein>
<evidence type="ECO:0000256" key="3">
    <source>
        <dbReference type="ARBA" id="ARBA00022553"/>
    </source>
</evidence>
<evidence type="ECO:0000259" key="6">
    <source>
        <dbReference type="PROSITE" id="PS50109"/>
    </source>
</evidence>
<dbReference type="Gene3D" id="3.40.50.2300">
    <property type="match status" value="2"/>
</dbReference>
<evidence type="ECO:0000259" key="7">
    <source>
        <dbReference type="PROSITE" id="PS50110"/>
    </source>
</evidence>
<dbReference type="PANTHER" id="PTHR45339:SF1">
    <property type="entry name" value="HYBRID SIGNAL TRANSDUCTION HISTIDINE KINASE J"/>
    <property type="match status" value="1"/>
</dbReference>
<dbReference type="OrthoDB" id="5555669at2"/>
<name>A0A6I6E6D7_THETI</name>
<evidence type="ECO:0000256" key="4">
    <source>
        <dbReference type="ARBA" id="ARBA00023012"/>
    </source>
</evidence>
<dbReference type="CDD" id="cd00156">
    <property type="entry name" value="REC"/>
    <property type="match status" value="1"/>
</dbReference>
<proteinExistence type="predicted"/>
<organism evidence="8 9">
    <name type="scientific">Thermochromatium tepidum ATCC 43061</name>
    <dbReference type="NCBI Taxonomy" id="316276"/>
    <lineage>
        <taxon>Bacteria</taxon>
        <taxon>Pseudomonadati</taxon>
        <taxon>Pseudomonadota</taxon>
        <taxon>Gammaproteobacteria</taxon>
        <taxon>Chromatiales</taxon>
        <taxon>Chromatiaceae</taxon>
        <taxon>Thermochromatium</taxon>
    </lineage>
</organism>
<dbReference type="InterPro" id="IPR001789">
    <property type="entry name" value="Sig_transdc_resp-reg_receiver"/>
</dbReference>
<dbReference type="PANTHER" id="PTHR45339">
    <property type="entry name" value="HYBRID SIGNAL TRANSDUCTION HISTIDINE KINASE J"/>
    <property type="match status" value="1"/>
</dbReference>
<keyword evidence="3 5" id="KW-0597">Phosphoprotein</keyword>
<evidence type="ECO:0000313" key="8">
    <source>
        <dbReference type="EMBL" id="QGU32068.1"/>
    </source>
</evidence>
<dbReference type="InterPro" id="IPR005467">
    <property type="entry name" value="His_kinase_dom"/>
</dbReference>
<dbReference type="Pfam" id="PF00072">
    <property type="entry name" value="Response_reg"/>
    <property type="match status" value="1"/>
</dbReference>
<dbReference type="SMART" id="SM00388">
    <property type="entry name" value="HisKA"/>
    <property type="match status" value="1"/>
</dbReference>
<dbReference type="EC" id="2.7.13.3" evidence="2"/>
<evidence type="ECO:0000256" key="2">
    <source>
        <dbReference type="ARBA" id="ARBA00012438"/>
    </source>
</evidence>
<dbReference type="InterPro" id="IPR011006">
    <property type="entry name" value="CheY-like_superfamily"/>
</dbReference>
<dbReference type="SUPFAM" id="SSF47384">
    <property type="entry name" value="Homodimeric domain of signal transducing histidine kinase"/>
    <property type="match status" value="1"/>
</dbReference>
<gene>
    <name evidence="8" type="ORF">E6P07_03135</name>
</gene>
<accession>A0A6I6E6D7</accession>
<dbReference type="CDD" id="cd00082">
    <property type="entry name" value="HisKA"/>
    <property type="match status" value="1"/>
</dbReference>
<evidence type="ECO:0000256" key="1">
    <source>
        <dbReference type="ARBA" id="ARBA00000085"/>
    </source>
</evidence>
<dbReference type="SMART" id="SM00448">
    <property type="entry name" value="REC"/>
    <property type="match status" value="1"/>
</dbReference>
<dbReference type="Proteomes" id="UP000426424">
    <property type="component" value="Chromosome"/>
</dbReference>
<dbReference type="SUPFAM" id="SSF55874">
    <property type="entry name" value="ATPase domain of HSP90 chaperone/DNA topoisomerase II/histidine kinase"/>
    <property type="match status" value="1"/>
</dbReference>
<dbReference type="InterPro" id="IPR036097">
    <property type="entry name" value="HisK_dim/P_sf"/>
</dbReference>